<dbReference type="Pfam" id="PF03576">
    <property type="entry name" value="Peptidase_S58"/>
    <property type="match status" value="1"/>
</dbReference>
<evidence type="ECO:0000313" key="3">
    <source>
        <dbReference type="Proteomes" id="UP000188388"/>
    </source>
</evidence>
<dbReference type="CDD" id="cd02253">
    <property type="entry name" value="DmpA"/>
    <property type="match status" value="1"/>
</dbReference>
<dbReference type="Gene3D" id="3.60.70.12">
    <property type="entry name" value="L-amino peptidase D-ALA esterase/amidase"/>
    <property type="match status" value="1"/>
</dbReference>
<evidence type="ECO:0000256" key="1">
    <source>
        <dbReference type="ARBA" id="ARBA00007068"/>
    </source>
</evidence>
<dbReference type="STRING" id="1631249.BQ8794_240323"/>
<gene>
    <name evidence="2" type="ORF">BQ8794_240323</name>
</gene>
<proteinExistence type="inferred from homology"/>
<dbReference type="AlphaFoldDB" id="A0A1R3V897"/>
<reference evidence="3" key="1">
    <citation type="submission" date="2017-01" db="EMBL/GenBank/DDBJ databases">
        <authorList>
            <person name="Brunel B."/>
        </authorList>
    </citation>
    <scope>NUCLEOTIDE SEQUENCE [LARGE SCALE GENOMIC DNA]</scope>
</reference>
<protein>
    <submittedName>
        <fullName evidence="2">Peptidase S58 DmpA</fullName>
    </submittedName>
</protein>
<keyword evidence="3" id="KW-1185">Reference proteome</keyword>
<comment type="similarity">
    <text evidence="1">Belongs to the peptidase S58 family.</text>
</comment>
<dbReference type="GO" id="GO:0004177">
    <property type="term" value="F:aminopeptidase activity"/>
    <property type="evidence" value="ECO:0007669"/>
    <property type="project" value="TreeGrafter"/>
</dbReference>
<dbReference type="PANTHER" id="PTHR36512">
    <property type="entry name" value="D-AMINOPEPTIDASE"/>
    <property type="match status" value="1"/>
</dbReference>
<dbReference type="PANTHER" id="PTHR36512:SF3">
    <property type="entry name" value="BLR5678 PROTEIN"/>
    <property type="match status" value="1"/>
</dbReference>
<organism evidence="2 3">
    <name type="scientific">Mesorhizobium prunaredense</name>
    <dbReference type="NCBI Taxonomy" id="1631249"/>
    <lineage>
        <taxon>Bacteria</taxon>
        <taxon>Pseudomonadati</taxon>
        <taxon>Pseudomonadota</taxon>
        <taxon>Alphaproteobacteria</taxon>
        <taxon>Hyphomicrobiales</taxon>
        <taxon>Phyllobacteriaceae</taxon>
        <taxon>Mesorhizobium</taxon>
    </lineage>
</organism>
<dbReference type="InterPro" id="IPR016117">
    <property type="entry name" value="ArgJ-like_dom_sf"/>
</dbReference>
<dbReference type="InterPro" id="IPR005321">
    <property type="entry name" value="Peptidase_S58_DmpA"/>
</dbReference>
<sequence>MEVTQRTASEGCPKLRARDLGLPFAGTTGPVNAITDVAGIEVGYSTVISDEKPIGRGPARTGITAILPRGRSGPVRAPVWAGFHSLNGNGEMTGTHWVKEAGYFTGPIGITNTHSLGLVHQSILQWMMQRPDTGVGSYRFMLPIVGETCDAYLNDMDAFHVTSAHVMKALNEASSGPLAEGNVGGGTGMICFEFKGGTGTSSRMVDLLGLRYSVGCLVQANFGIRPHLKVLGVPVGEHIRSNRLWAGEQGSIIAVVATDAPLMPTQLERIARRAGIGIARTGTPVGDGSGDLCLAFSTSNLSTSESATAPAVGNLAFLPNNKLDPLFEATAQAVEEAIINAMVAAESMVGREDRLVSAIEHDALRDIMRKYGRLNG</sequence>
<evidence type="ECO:0000313" key="2">
    <source>
        <dbReference type="EMBL" id="SIT56116.1"/>
    </source>
</evidence>
<name>A0A1R3V897_9HYPH</name>
<dbReference type="Proteomes" id="UP000188388">
    <property type="component" value="Unassembled WGS sequence"/>
</dbReference>
<dbReference type="SUPFAM" id="SSF56266">
    <property type="entry name" value="DmpA/ArgJ-like"/>
    <property type="match status" value="1"/>
</dbReference>
<accession>A0A1R3V897</accession>
<dbReference type="EMBL" id="FTPD01000017">
    <property type="protein sequence ID" value="SIT56116.1"/>
    <property type="molecule type" value="Genomic_DNA"/>
</dbReference>